<evidence type="ECO:0000313" key="3">
    <source>
        <dbReference type="EMBL" id="WWA47571.1"/>
    </source>
</evidence>
<reference evidence="3 4" key="1">
    <citation type="submission" date="2024-02" db="EMBL/GenBank/DDBJ databases">
        <title>The whole genome sequence of five bacterial samples isolated from Abu Dhabi Sabkha-shore region.</title>
        <authorList>
            <person name="Sudalaimuthuasari N."/>
            <person name="Sarfraz B."/>
            <person name="Tuyisabe J.D."/>
            <person name="Mugisha Ntwali L.D.M."/>
            <person name="Ali A.I.A.A."/>
            <person name="Almansoori S.Z.A."/>
            <person name="Alajami H.S.A."/>
            <person name="Almeqbaali A.A.S."/>
            <person name="Kundu B."/>
            <person name="Saeed E.E."/>
            <person name="Sukumarinath V."/>
            <person name="Mishra A.K."/>
            <person name="Hazzouri K.M."/>
            <person name="Almaskari R."/>
            <person name="Sharma A.K."/>
            <person name="Amiri K.M.A."/>
        </authorList>
    </citation>
    <scope>NUCLEOTIDE SEQUENCE [LARGE SCALE GENOMIC DNA]</scope>
    <source>
        <strain evidence="4">kcgeb_sd</strain>
    </source>
</reference>
<name>A0ABZ2D6Y4_9SPHN</name>
<dbReference type="RefSeq" id="WP_338446461.1">
    <property type="nucleotide sequence ID" value="NZ_CP144918.1"/>
</dbReference>
<sequence length="146" mass="15777">MRTGILALCSLTFGSLASCSTVMTGTSQTADLVNARWSVESVAGTVEPQQGSPSATIRFGDDGAISGTLLCNSIGGGIRWRPDGRFEFTNEPTVQTMAGCVATDEARRFGRKFWDAMKTARYWNFHRDNLRIAFADGEVAELSALD</sequence>
<dbReference type="PROSITE" id="PS51257">
    <property type="entry name" value="PROKAR_LIPOPROTEIN"/>
    <property type="match status" value="1"/>
</dbReference>
<accession>A0ABZ2D6Y4</accession>
<protein>
    <submittedName>
        <fullName evidence="3">META domain-containing protein</fullName>
    </submittedName>
</protein>
<dbReference type="InterPro" id="IPR038670">
    <property type="entry name" value="HslJ-like_sf"/>
</dbReference>
<feature type="domain" description="DUF306" evidence="2">
    <location>
        <begin position="30"/>
        <end position="139"/>
    </location>
</feature>
<dbReference type="Pfam" id="PF03724">
    <property type="entry name" value="META"/>
    <property type="match status" value="1"/>
</dbReference>
<evidence type="ECO:0000313" key="4">
    <source>
        <dbReference type="Proteomes" id="UP001335183"/>
    </source>
</evidence>
<keyword evidence="4" id="KW-1185">Reference proteome</keyword>
<evidence type="ECO:0000256" key="1">
    <source>
        <dbReference type="SAM" id="SignalP"/>
    </source>
</evidence>
<organism evidence="3 4">
    <name type="scientific">Pelagerythrobacter marensis</name>
    <dbReference type="NCBI Taxonomy" id="543877"/>
    <lineage>
        <taxon>Bacteria</taxon>
        <taxon>Pseudomonadati</taxon>
        <taxon>Pseudomonadota</taxon>
        <taxon>Alphaproteobacteria</taxon>
        <taxon>Sphingomonadales</taxon>
        <taxon>Erythrobacteraceae</taxon>
        <taxon>Pelagerythrobacter</taxon>
    </lineage>
</organism>
<feature type="signal peptide" evidence="1">
    <location>
        <begin position="1"/>
        <end position="17"/>
    </location>
</feature>
<evidence type="ECO:0000259" key="2">
    <source>
        <dbReference type="Pfam" id="PF03724"/>
    </source>
</evidence>
<dbReference type="InterPro" id="IPR005184">
    <property type="entry name" value="DUF306_Meta_HslJ"/>
</dbReference>
<feature type="chain" id="PRO_5045506552" evidence="1">
    <location>
        <begin position="18"/>
        <end position="146"/>
    </location>
</feature>
<dbReference type="Gene3D" id="2.40.128.270">
    <property type="match status" value="1"/>
</dbReference>
<gene>
    <name evidence="3" type="ORF">V5F89_01300</name>
</gene>
<dbReference type="EMBL" id="CP144918">
    <property type="protein sequence ID" value="WWA47571.1"/>
    <property type="molecule type" value="Genomic_DNA"/>
</dbReference>
<proteinExistence type="predicted"/>
<keyword evidence="1" id="KW-0732">Signal</keyword>
<dbReference type="Proteomes" id="UP001335183">
    <property type="component" value="Chromosome"/>
</dbReference>